<evidence type="ECO:0008006" key="4">
    <source>
        <dbReference type="Google" id="ProtNLM"/>
    </source>
</evidence>
<organism evidence="2 3">
    <name type="scientific">Aspergillus pseudodeflectus</name>
    <dbReference type="NCBI Taxonomy" id="176178"/>
    <lineage>
        <taxon>Eukaryota</taxon>
        <taxon>Fungi</taxon>
        <taxon>Dikarya</taxon>
        <taxon>Ascomycota</taxon>
        <taxon>Pezizomycotina</taxon>
        <taxon>Eurotiomycetes</taxon>
        <taxon>Eurotiomycetidae</taxon>
        <taxon>Eurotiales</taxon>
        <taxon>Aspergillaceae</taxon>
        <taxon>Aspergillus</taxon>
        <taxon>Aspergillus subgen. Nidulantes</taxon>
    </lineage>
</organism>
<protein>
    <recommendedName>
        <fullName evidence="4">Secreted protein</fullName>
    </recommendedName>
</protein>
<sequence>MVQTSSRRVCSQVALCVLGIPVGECLLEVTAWSSSSTAPLWESIREATPIKRAHMEAPPNGSPRMTTCRNPSTPPSRIRSLFCLAPIRSDSFKA</sequence>
<dbReference type="EMBL" id="JBFXLR010000006">
    <property type="protein sequence ID" value="KAL2857579.1"/>
    <property type="molecule type" value="Genomic_DNA"/>
</dbReference>
<dbReference type="GeneID" id="98154135"/>
<name>A0ABR4L0D6_9EURO</name>
<evidence type="ECO:0000313" key="3">
    <source>
        <dbReference type="Proteomes" id="UP001610444"/>
    </source>
</evidence>
<evidence type="ECO:0000256" key="1">
    <source>
        <dbReference type="SAM" id="MobiDB-lite"/>
    </source>
</evidence>
<accession>A0ABR4L0D6</accession>
<dbReference type="RefSeq" id="XP_070903110.1">
    <property type="nucleotide sequence ID" value="XM_071038971.1"/>
</dbReference>
<evidence type="ECO:0000313" key="2">
    <source>
        <dbReference type="EMBL" id="KAL2857579.1"/>
    </source>
</evidence>
<gene>
    <name evidence="2" type="ORF">BJX68DRAFT_229141</name>
</gene>
<comment type="caution">
    <text evidence="2">The sequence shown here is derived from an EMBL/GenBank/DDBJ whole genome shotgun (WGS) entry which is preliminary data.</text>
</comment>
<dbReference type="Proteomes" id="UP001610444">
    <property type="component" value="Unassembled WGS sequence"/>
</dbReference>
<reference evidence="2 3" key="1">
    <citation type="submission" date="2024-07" db="EMBL/GenBank/DDBJ databases">
        <title>Section-level genome sequencing and comparative genomics of Aspergillus sections Usti and Cavernicolus.</title>
        <authorList>
            <consortium name="Lawrence Berkeley National Laboratory"/>
            <person name="Nybo J.L."/>
            <person name="Vesth T.C."/>
            <person name="Theobald S."/>
            <person name="Frisvad J.C."/>
            <person name="Larsen T.O."/>
            <person name="Kjaerboelling I."/>
            <person name="Rothschild-Mancinelli K."/>
            <person name="Lyhne E.K."/>
            <person name="Kogle M.E."/>
            <person name="Barry K."/>
            <person name="Clum A."/>
            <person name="Na H."/>
            <person name="Ledsgaard L."/>
            <person name="Lin J."/>
            <person name="Lipzen A."/>
            <person name="Kuo A."/>
            <person name="Riley R."/>
            <person name="Mondo S."/>
            <person name="LaButti K."/>
            <person name="Haridas S."/>
            <person name="Pangalinan J."/>
            <person name="Salamov A.A."/>
            <person name="Simmons B.A."/>
            <person name="Magnuson J.K."/>
            <person name="Chen J."/>
            <person name="Drula E."/>
            <person name="Henrissat B."/>
            <person name="Wiebenga A."/>
            <person name="Lubbers R.J."/>
            <person name="Gomes A.C."/>
            <person name="Macurrencykelacurrency M.R."/>
            <person name="Stajich J."/>
            <person name="Grigoriev I.V."/>
            <person name="Mortensen U.H."/>
            <person name="De vries R.P."/>
            <person name="Baker S.E."/>
            <person name="Andersen M.R."/>
        </authorList>
    </citation>
    <scope>NUCLEOTIDE SEQUENCE [LARGE SCALE GENOMIC DNA]</scope>
    <source>
        <strain evidence="2 3">CBS 756.74</strain>
    </source>
</reference>
<keyword evidence="3" id="KW-1185">Reference proteome</keyword>
<proteinExistence type="predicted"/>
<feature type="region of interest" description="Disordered" evidence="1">
    <location>
        <begin position="54"/>
        <end position="75"/>
    </location>
</feature>